<reference evidence="2 3" key="1">
    <citation type="submission" date="2024-01" db="EMBL/GenBank/DDBJ databases">
        <title>A telomere-to-telomere, gap-free genome of sweet tea (Lithocarpus litseifolius).</title>
        <authorList>
            <person name="Zhou J."/>
        </authorList>
    </citation>
    <scope>NUCLEOTIDE SEQUENCE [LARGE SCALE GENOMIC DNA]</scope>
    <source>
        <strain evidence="2">Zhou-2022a</strain>
        <tissue evidence="2">Leaf</tissue>
    </source>
</reference>
<keyword evidence="1" id="KW-0472">Membrane</keyword>
<name>A0AAW2DCB2_9ROSI</name>
<evidence type="ECO:0000256" key="1">
    <source>
        <dbReference type="SAM" id="Phobius"/>
    </source>
</evidence>
<keyword evidence="3" id="KW-1185">Reference proteome</keyword>
<evidence type="ECO:0000313" key="2">
    <source>
        <dbReference type="EMBL" id="KAL0007889.1"/>
    </source>
</evidence>
<sequence>MVDLGLLMADLVLLIGGVLLLMAILGTRRMDRDRFFAWILGHVIKLWGLTEK</sequence>
<keyword evidence="1" id="KW-0812">Transmembrane</keyword>
<dbReference type="EMBL" id="JAZDWU010000003">
    <property type="protein sequence ID" value="KAL0007889.1"/>
    <property type="molecule type" value="Genomic_DNA"/>
</dbReference>
<protein>
    <recommendedName>
        <fullName evidence="4">NADH dehydrogenase subunit 1</fullName>
    </recommendedName>
</protein>
<comment type="caution">
    <text evidence="2">The sequence shown here is derived from an EMBL/GenBank/DDBJ whole genome shotgun (WGS) entry which is preliminary data.</text>
</comment>
<evidence type="ECO:0000313" key="3">
    <source>
        <dbReference type="Proteomes" id="UP001459277"/>
    </source>
</evidence>
<evidence type="ECO:0008006" key="4">
    <source>
        <dbReference type="Google" id="ProtNLM"/>
    </source>
</evidence>
<proteinExistence type="predicted"/>
<feature type="transmembrane region" description="Helical" evidence="1">
    <location>
        <begin position="6"/>
        <end position="25"/>
    </location>
</feature>
<organism evidence="2 3">
    <name type="scientific">Lithocarpus litseifolius</name>
    <dbReference type="NCBI Taxonomy" id="425828"/>
    <lineage>
        <taxon>Eukaryota</taxon>
        <taxon>Viridiplantae</taxon>
        <taxon>Streptophyta</taxon>
        <taxon>Embryophyta</taxon>
        <taxon>Tracheophyta</taxon>
        <taxon>Spermatophyta</taxon>
        <taxon>Magnoliopsida</taxon>
        <taxon>eudicotyledons</taxon>
        <taxon>Gunneridae</taxon>
        <taxon>Pentapetalae</taxon>
        <taxon>rosids</taxon>
        <taxon>fabids</taxon>
        <taxon>Fagales</taxon>
        <taxon>Fagaceae</taxon>
        <taxon>Lithocarpus</taxon>
    </lineage>
</organism>
<gene>
    <name evidence="2" type="ORF">SO802_009391</name>
</gene>
<dbReference type="Proteomes" id="UP001459277">
    <property type="component" value="Unassembled WGS sequence"/>
</dbReference>
<accession>A0AAW2DCB2</accession>
<dbReference type="AlphaFoldDB" id="A0AAW2DCB2"/>
<keyword evidence="1" id="KW-1133">Transmembrane helix</keyword>